<dbReference type="OrthoDB" id="2378324at2759"/>
<dbReference type="PANTHER" id="PTHR35569">
    <property type="entry name" value="CYANAMIDE HYDRATASE DDI2-RELATED"/>
    <property type="match status" value="1"/>
</dbReference>
<dbReference type="PANTHER" id="PTHR35569:SF1">
    <property type="entry name" value="CYANAMIDE HYDRATASE DDI2-RELATED"/>
    <property type="match status" value="1"/>
</dbReference>
<dbReference type="InterPro" id="IPR003607">
    <property type="entry name" value="HD/PDEase_dom"/>
</dbReference>
<feature type="domain" description="HD/PDEase" evidence="1">
    <location>
        <begin position="42"/>
        <end position="119"/>
    </location>
</feature>
<dbReference type="SMART" id="SM00471">
    <property type="entry name" value="HDc"/>
    <property type="match status" value="1"/>
</dbReference>
<dbReference type="Gene3D" id="1.10.3210.10">
    <property type="entry name" value="Hypothetical protein af1432"/>
    <property type="match status" value="1"/>
</dbReference>
<keyword evidence="3" id="KW-1185">Reference proteome</keyword>
<sequence>MCCLAQQAEAAEHPCSRHGTCPSWMPKNDVCAGAFELAQSSLPEPILNHSLRVYCYAKWISEHCTSSSIDTSKYDLLFVACIMHDIGCSDKFNSSERFEVEGADASVDYLRTHLVAEESTKQVWQAIALHTSPGIAERIDPFTRLVRLGVLTDFGSYAEVDREFREATERDLPRLGIEKVLGDTVVAQALDCPKKAPAASWPGDLLRAKLESPAWDGVNKAF</sequence>
<protein>
    <recommendedName>
        <fullName evidence="1">HD/PDEase domain-containing protein</fullName>
    </recommendedName>
</protein>
<gene>
    <name evidence="2" type="ORF">BDV27DRAFT_133872</name>
</gene>
<organism evidence="2 3">
    <name type="scientific">Aspergillus caelatus</name>
    <dbReference type="NCBI Taxonomy" id="61420"/>
    <lineage>
        <taxon>Eukaryota</taxon>
        <taxon>Fungi</taxon>
        <taxon>Dikarya</taxon>
        <taxon>Ascomycota</taxon>
        <taxon>Pezizomycotina</taxon>
        <taxon>Eurotiomycetes</taxon>
        <taxon>Eurotiomycetidae</taxon>
        <taxon>Eurotiales</taxon>
        <taxon>Aspergillaceae</taxon>
        <taxon>Aspergillus</taxon>
        <taxon>Aspergillus subgen. Circumdati</taxon>
    </lineage>
</organism>
<dbReference type="InterPro" id="IPR006674">
    <property type="entry name" value="HD_domain"/>
</dbReference>
<dbReference type="SUPFAM" id="SSF109604">
    <property type="entry name" value="HD-domain/PDEase-like"/>
    <property type="match status" value="1"/>
</dbReference>
<proteinExistence type="predicted"/>
<dbReference type="CDD" id="cd00077">
    <property type="entry name" value="HDc"/>
    <property type="match status" value="1"/>
</dbReference>
<dbReference type="RefSeq" id="XP_031923926.1">
    <property type="nucleotide sequence ID" value="XM_032068181.1"/>
</dbReference>
<dbReference type="Proteomes" id="UP000326268">
    <property type="component" value="Unassembled WGS sequence"/>
</dbReference>
<dbReference type="EMBL" id="ML737757">
    <property type="protein sequence ID" value="KAE8360845.1"/>
    <property type="molecule type" value="Genomic_DNA"/>
</dbReference>
<dbReference type="Pfam" id="PF01966">
    <property type="entry name" value="HD"/>
    <property type="match status" value="1"/>
</dbReference>
<accession>A0A5N6ZTW4</accession>
<dbReference type="GeneID" id="43652627"/>
<dbReference type="AlphaFoldDB" id="A0A5N6ZTW4"/>
<evidence type="ECO:0000313" key="3">
    <source>
        <dbReference type="Proteomes" id="UP000326268"/>
    </source>
</evidence>
<name>A0A5N6ZTW4_9EURO</name>
<evidence type="ECO:0000259" key="1">
    <source>
        <dbReference type="SMART" id="SM00471"/>
    </source>
</evidence>
<evidence type="ECO:0000313" key="2">
    <source>
        <dbReference type="EMBL" id="KAE8360845.1"/>
    </source>
</evidence>
<reference evidence="2 3" key="1">
    <citation type="submission" date="2019-04" db="EMBL/GenBank/DDBJ databases">
        <title>Friends and foes A comparative genomics studyof 23 Aspergillus species from section Flavi.</title>
        <authorList>
            <consortium name="DOE Joint Genome Institute"/>
            <person name="Kjaerbolling I."/>
            <person name="Vesth T."/>
            <person name="Frisvad J.C."/>
            <person name="Nybo J.L."/>
            <person name="Theobald S."/>
            <person name="Kildgaard S."/>
            <person name="Isbrandt T."/>
            <person name="Kuo A."/>
            <person name="Sato A."/>
            <person name="Lyhne E.K."/>
            <person name="Kogle M.E."/>
            <person name="Wiebenga A."/>
            <person name="Kun R.S."/>
            <person name="Lubbers R.J."/>
            <person name="Makela M.R."/>
            <person name="Barry K."/>
            <person name="Chovatia M."/>
            <person name="Clum A."/>
            <person name="Daum C."/>
            <person name="Haridas S."/>
            <person name="He G."/>
            <person name="LaButti K."/>
            <person name="Lipzen A."/>
            <person name="Mondo S."/>
            <person name="Riley R."/>
            <person name="Salamov A."/>
            <person name="Simmons B.A."/>
            <person name="Magnuson J.K."/>
            <person name="Henrissat B."/>
            <person name="Mortensen U.H."/>
            <person name="Larsen T.O."/>
            <person name="Devries R.P."/>
            <person name="Grigoriev I.V."/>
            <person name="Machida M."/>
            <person name="Baker S.E."/>
            <person name="Andersen M.R."/>
        </authorList>
    </citation>
    <scope>NUCLEOTIDE SEQUENCE [LARGE SCALE GENOMIC DNA]</scope>
    <source>
        <strain evidence="2 3">CBS 763.97</strain>
    </source>
</reference>